<protein>
    <recommendedName>
        <fullName evidence="7">RNA polymerase II-associated protein</fullName>
    </recommendedName>
</protein>
<gene>
    <name evidence="5" type="ORF">HETIRDRAFT_441150</name>
</gene>
<dbReference type="Pfam" id="PF03985">
    <property type="entry name" value="Paf1"/>
    <property type="match status" value="1"/>
</dbReference>
<keyword evidence="6" id="KW-1185">Reference proteome</keyword>
<dbReference type="GO" id="GO:0000993">
    <property type="term" value="F:RNA polymerase II complex binding"/>
    <property type="evidence" value="ECO:0007669"/>
    <property type="project" value="TreeGrafter"/>
</dbReference>
<dbReference type="AlphaFoldDB" id="W4K1R1"/>
<dbReference type="PANTHER" id="PTHR23188">
    <property type="entry name" value="RNA POLYMERASE II-ASSOCIATED FACTOR 1 HOMOLOG"/>
    <property type="match status" value="1"/>
</dbReference>
<dbReference type="GeneID" id="20675332"/>
<evidence type="ECO:0008006" key="7">
    <source>
        <dbReference type="Google" id="ProtNLM"/>
    </source>
</evidence>
<dbReference type="STRING" id="747525.W4K1R1"/>
<evidence type="ECO:0000313" key="5">
    <source>
        <dbReference type="EMBL" id="ETW79031.1"/>
    </source>
</evidence>
<dbReference type="GO" id="GO:0006368">
    <property type="term" value="P:transcription elongation by RNA polymerase II"/>
    <property type="evidence" value="ECO:0007669"/>
    <property type="project" value="InterPro"/>
</dbReference>
<accession>W4K1R1</accession>
<evidence type="ECO:0000313" key="6">
    <source>
        <dbReference type="Proteomes" id="UP000030671"/>
    </source>
</evidence>
<evidence type="ECO:0000256" key="2">
    <source>
        <dbReference type="ARBA" id="ARBA00007560"/>
    </source>
</evidence>
<dbReference type="InParanoid" id="W4K1R1"/>
<sequence>MSFKKSKLDLLVRVRYQNPLPAPPCPPKLLDIPTNPIRYTRPEFLDALANDTPLPMIVDAECGMPLDLGKWEALWEDGADDSALNPDKNNLPLLDPKDQFLLSDPSSSGGFGNGEFSRTGSGASTPLPAHVSWLRKTEYISREGSSSGPRATAMEIRSNHDTPDVSRDAQLRSVELSFAAANDNFDLAALRHPTKPHLTAESSYEILPDADIWANAYDLFRFSERPGDRPPDVEDPRLNCAIMRPMESDGDHFLAYYLTKEDEAVEQFQNARRAAGIDVTENEDEATDFHFVRDYEVVKVEQDVPNEFLLVFDEGNIKVEVQSTAGAATANGRARELRGRGAYYKNIERKMVLKKKRTEPTERFRDKWALVRVAHTPPSREEAEERAEALAEVVDPLYLLQRDADADGEEDLGPSVSVPPPAVENGMSGHSTAIKVDV</sequence>
<dbReference type="PANTHER" id="PTHR23188:SF12">
    <property type="entry name" value="RNA POLYMERASE II-ASSOCIATED FACTOR 1 HOMOLOG"/>
    <property type="match status" value="1"/>
</dbReference>
<dbReference type="GO" id="GO:0016593">
    <property type="term" value="C:Cdc73/Paf1 complex"/>
    <property type="evidence" value="ECO:0007669"/>
    <property type="project" value="InterPro"/>
</dbReference>
<evidence type="ECO:0000256" key="4">
    <source>
        <dbReference type="SAM" id="MobiDB-lite"/>
    </source>
</evidence>
<keyword evidence="3" id="KW-0539">Nucleus</keyword>
<dbReference type="RefSeq" id="XP_009549305.1">
    <property type="nucleotide sequence ID" value="XM_009551010.1"/>
</dbReference>
<name>W4K1R1_HETIT</name>
<feature type="region of interest" description="Disordered" evidence="4">
    <location>
        <begin position="98"/>
        <end position="123"/>
    </location>
</feature>
<dbReference type="KEGG" id="hir:HETIRDRAFT_441150"/>
<dbReference type="OrthoDB" id="10260285at2759"/>
<dbReference type="HOGENOM" id="CLU_021991_3_0_1"/>
<organism evidence="5 6">
    <name type="scientific">Heterobasidion irregulare (strain TC 32-1)</name>
    <dbReference type="NCBI Taxonomy" id="747525"/>
    <lineage>
        <taxon>Eukaryota</taxon>
        <taxon>Fungi</taxon>
        <taxon>Dikarya</taxon>
        <taxon>Basidiomycota</taxon>
        <taxon>Agaricomycotina</taxon>
        <taxon>Agaricomycetes</taxon>
        <taxon>Russulales</taxon>
        <taxon>Bondarzewiaceae</taxon>
        <taxon>Heterobasidion</taxon>
        <taxon>Heterobasidion annosum species complex</taxon>
    </lineage>
</organism>
<feature type="region of interest" description="Disordered" evidence="4">
    <location>
        <begin position="404"/>
        <end position="438"/>
    </location>
</feature>
<evidence type="ECO:0000256" key="1">
    <source>
        <dbReference type="ARBA" id="ARBA00004123"/>
    </source>
</evidence>
<dbReference type="InterPro" id="IPR007133">
    <property type="entry name" value="RNA_pol_II-assoc_Paf1"/>
</dbReference>
<proteinExistence type="inferred from homology"/>
<dbReference type="FunCoup" id="W4K1R1">
    <property type="interactions" value="588"/>
</dbReference>
<dbReference type="EMBL" id="KI925461">
    <property type="protein sequence ID" value="ETW79031.1"/>
    <property type="molecule type" value="Genomic_DNA"/>
</dbReference>
<dbReference type="GO" id="GO:0003682">
    <property type="term" value="F:chromatin binding"/>
    <property type="evidence" value="ECO:0007669"/>
    <property type="project" value="TreeGrafter"/>
</dbReference>
<dbReference type="Proteomes" id="UP000030671">
    <property type="component" value="Unassembled WGS sequence"/>
</dbReference>
<dbReference type="eggNOG" id="KOG2478">
    <property type="taxonomic scope" value="Eukaryota"/>
</dbReference>
<reference evidence="5 6" key="1">
    <citation type="journal article" date="2012" name="New Phytol.">
        <title>Insight into trade-off between wood decay and parasitism from the genome of a fungal forest pathogen.</title>
        <authorList>
            <person name="Olson A."/>
            <person name="Aerts A."/>
            <person name="Asiegbu F."/>
            <person name="Belbahri L."/>
            <person name="Bouzid O."/>
            <person name="Broberg A."/>
            <person name="Canback B."/>
            <person name="Coutinho P.M."/>
            <person name="Cullen D."/>
            <person name="Dalman K."/>
            <person name="Deflorio G."/>
            <person name="van Diepen L.T."/>
            <person name="Dunand C."/>
            <person name="Duplessis S."/>
            <person name="Durling M."/>
            <person name="Gonthier P."/>
            <person name="Grimwood J."/>
            <person name="Fossdal C.G."/>
            <person name="Hansson D."/>
            <person name="Henrissat B."/>
            <person name="Hietala A."/>
            <person name="Himmelstrand K."/>
            <person name="Hoffmeister D."/>
            <person name="Hogberg N."/>
            <person name="James T.Y."/>
            <person name="Karlsson M."/>
            <person name="Kohler A."/>
            <person name="Kues U."/>
            <person name="Lee Y.H."/>
            <person name="Lin Y.C."/>
            <person name="Lind M."/>
            <person name="Lindquist E."/>
            <person name="Lombard V."/>
            <person name="Lucas S."/>
            <person name="Lunden K."/>
            <person name="Morin E."/>
            <person name="Murat C."/>
            <person name="Park J."/>
            <person name="Raffaello T."/>
            <person name="Rouze P."/>
            <person name="Salamov A."/>
            <person name="Schmutz J."/>
            <person name="Solheim H."/>
            <person name="Stahlberg J."/>
            <person name="Velez H."/>
            <person name="de Vries R.P."/>
            <person name="Wiebenga A."/>
            <person name="Woodward S."/>
            <person name="Yakovlev I."/>
            <person name="Garbelotto M."/>
            <person name="Martin F."/>
            <person name="Grigoriev I.V."/>
            <person name="Stenlid J."/>
        </authorList>
    </citation>
    <scope>NUCLEOTIDE SEQUENCE [LARGE SCALE GENOMIC DNA]</scope>
    <source>
        <strain evidence="5 6">TC 32-1</strain>
    </source>
</reference>
<comment type="similarity">
    <text evidence="2">Belongs to the PAF1 family.</text>
</comment>
<comment type="subcellular location">
    <subcellularLocation>
        <location evidence="1">Nucleus</location>
    </subcellularLocation>
</comment>
<evidence type="ECO:0000256" key="3">
    <source>
        <dbReference type="ARBA" id="ARBA00023242"/>
    </source>
</evidence>